<gene>
    <name evidence="1" type="ORF">L596_005877</name>
</gene>
<proteinExistence type="predicted"/>
<reference evidence="1 2" key="2">
    <citation type="journal article" date="2019" name="G3 (Bethesda)">
        <title>Hybrid Assembly of the Genome of the Entomopathogenic Nematode Steinernema carpocapsae Identifies the X-Chromosome.</title>
        <authorList>
            <person name="Serra L."/>
            <person name="Macchietto M."/>
            <person name="Macias-Munoz A."/>
            <person name="McGill C.J."/>
            <person name="Rodriguez I.M."/>
            <person name="Rodriguez B."/>
            <person name="Murad R."/>
            <person name="Mortazavi A."/>
        </authorList>
    </citation>
    <scope>NUCLEOTIDE SEQUENCE [LARGE SCALE GENOMIC DNA]</scope>
    <source>
        <strain evidence="1 2">ALL</strain>
    </source>
</reference>
<organism evidence="1 2">
    <name type="scientific">Steinernema carpocapsae</name>
    <name type="common">Entomopathogenic nematode</name>
    <dbReference type="NCBI Taxonomy" id="34508"/>
    <lineage>
        <taxon>Eukaryota</taxon>
        <taxon>Metazoa</taxon>
        <taxon>Ecdysozoa</taxon>
        <taxon>Nematoda</taxon>
        <taxon>Chromadorea</taxon>
        <taxon>Rhabditida</taxon>
        <taxon>Tylenchina</taxon>
        <taxon>Panagrolaimomorpha</taxon>
        <taxon>Strongyloidoidea</taxon>
        <taxon>Steinernematidae</taxon>
        <taxon>Steinernema</taxon>
    </lineage>
</organism>
<reference evidence="1 2" key="1">
    <citation type="journal article" date="2015" name="Genome Biol.">
        <title>Comparative genomics of Steinernema reveals deeply conserved gene regulatory networks.</title>
        <authorList>
            <person name="Dillman A.R."/>
            <person name="Macchietto M."/>
            <person name="Porter C.F."/>
            <person name="Rogers A."/>
            <person name="Williams B."/>
            <person name="Antoshechkin I."/>
            <person name="Lee M.M."/>
            <person name="Goodwin Z."/>
            <person name="Lu X."/>
            <person name="Lewis E.E."/>
            <person name="Goodrich-Blair H."/>
            <person name="Stock S.P."/>
            <person name="Adams B.J."/>
            <person name="Sternberg P.W."/>
            <person name="Mortazavi A."/>
        </authorList>
    </citation>
    <scope>NUCLEOTIDE SEQUENCE [LARGE SCALE GENOMIC DNA]</scope>
    <source>
        <strain evidence="1 2">ALL</strain>
    </source>
</reference>
<name>A0A4U8V1P5_STECR</name>
<sequence length="72" mass="7782">MLETMSATNEVMTNVATGWLDGFGMPPGQKGYCGHRSGDEYRKQQQQKLALKKLSSVAIKLSPRLLSPAAAS</sequence>
<keyword evidence="2" id="KW-1185">Reference proteome</keyword>
<protein>
    <submittedName>
        <fullName evidence="1">Uncharacterized protein</fullName>
    </submittedName>
</protein>
<dbReference type="EMBL" id="AZBU02000001">
    <property type="protein sequence ID" value="TMS39334.1"/>
    <property type="molecule type" value="Genomic_DNA"/>
</dbReference>
<evidence type="ECO:0000313" key="1">
    <source>
        <dbReference type="EMBL" id="TMS39334.1"/>
    </source>
</evidence>
<comment type="caution">
    <text evidence="1">The sequence shown here is derived from an EMBL/GenBank/DDBJ whole genome shotgun (WGS) entry which is preliminary data.</text>
</comment>
<evidence type="ECO:0000313" key="2">
    <source>
        <dbReference type="Proteomes" id="UP000298663"/>
    </source>
</evidence>
<dbReference type="AlphaFoldDB" id="A0A4U8V1P5"/>
<dbReference type="Proteomes" id="UP000298663">
    <property type="component" value="Unassembled WGS sequence"/>
</dbReference>
<accession>A0A4U8V1P5</accession>